<dbReference type="AlphaFoldDB" id="A0A820ZEC4"/>
<feature type="non-terminal residue" evidence="1">
    <location>
        <position position="132"/>
    </location>
</feature>
<dbReference type="Gene3D" id="2.60.120.200">
    <property type="match status" value="1"/>
</dbReference>
<evidence type="ECO:0000313" key="1">
    <source>
        <dbReference type="EMBL" id="CAF4559115.1"/>
    </source>
</evidence>
<dbReference type="SUPFAM" id="SSF49899">
    <property type="entry name" value="Concanavalin A-like lectins/glucanases"/>
    <property type="match status" value="1"/>
</dbReference>
<reference evidence="1" key="1">
    <citation type="submission" date="2021-02" db="EMBL/GenBank/DDBJ databases">
        <authorList>
            <person name="Nowell W R."/>
        </authorList>
    </citation>
    <scope>NUCLEOTIDE SEQUENCE</scope>
</reference>
<sequence>VNFPNNYWDGCIDQVSYVALAKNATEVLYEATLTFSYSFENNLLDSGALGINGTGTNVAYSTSGRVNNCLSLLSNSSYLQVTNLVLLGTVGQPYSFSIWIKPNTVVGGTIFHVSSVTAGIGWCIPMLGFTSS</sequence>
<evidence type="ECO:0000313" key="2">
    <source>
        <dbReference type="Proteomes" id="UP000663866"/>
    </source>
</evidence>
<name>A0A820ZEC4_9BILA</name>
<accession>A0A820ZEC4</accession>
<dbReference type="EMBL" id="CAJOBG010062767">
    <property type="protein sequence ID" value="CAF4559115.1"/>
    <property type="molecule type" value="Genomic_DNA"/>
</dbReference>
<gene>
    <name evidence="1" type="ORF">OVN521_LOCUS43567</name>
</gene>
<dbReference type="Proteomes" id="UP000663866">
    <property type="component" value="Unassembled WGS sequence"/>
</dbReference>
<protein>
    <submittedName>
        <fullName evidence="1">Uncharacterized protein</fullName>
    </submittedName>
</protein>
<organism evidence="1 2">
    <name type="scientific">Rotaria magnacalcarata</name>
    <dbReference type="NCBI Taxonomy" id="392030"/>
    <lineage>
        <taxon>Eukaryota</taxon>
        <taxon>Metazoa</taxon>
        <taxon>Spiralia</taxon>
        <taxon>Gnathifera</taxon>
        <taxon>Rotifera</taxon>
        <taxon>Eurotatoria</taxon>
        <taxon>Bdelloidea</taxon>
        <taxon>Philodinida</taxon>
        <taxon>Philodinidae</taxon>
        <taxon>Rotaria</taxon>
    </lineage>
</organism>
<comment type="caution">
    <text evidence="1">The sequence shown here is derived from an EMBL/GenBank/DDBJ whole genome shotgun (WGS) entry which is preliminary data.</text>
</comment>
<dbReference type="InterPro" id="IPR013320">
    <property type="entry name" value="ConA-like_dom_sf"/>
</dbReference>
<feature type="non-terminal residue" evidence="1">
    <location>
        <position position="1"/>
    </location>
</feature>
<keyword evidence="2" id="KW-1185">Reference proteome</keyword>
<proteinExistence type="predicted"/>